<dbReference type="InterPro" id="IPR043170">
    <property type="entry name" value="PTPA_C_lid"/>
</dbReference>
<evidence type="ECO:0000256" key="5">
    <source>
        <dbReference type="ARBA" id="ARBA00022490"/>
    </source>
</evidence>
<keyword evidence="7 10" id="KW-0413">Isomerase</keyword>
<name>A0A7R8W764_9CRUS</name>
<evidence type="ECO:0000256" key="3">
    <source>
        <dbReference type="ARBA" id="ARBA00011019"/>
    </source>
</evidence>
<dbReference type="InterPro" id="IPR037218">
    <property type="entry name" value="PTPA_sf"/>
</dbReference>
<dbReference type="GO" id="GO:0005634">
    <property type="term" value="C:nucleus"/>
    <property type="evidence" value="ECO:0007669"/>
    <property type="project" value="TreeGrafter"/>
</dbReference>
<dbReference type="OrthoDB" id="16120at2759"/>
<evidence type="ECO:0000313" key="11">
    <source>
        <dbReference type="EMBL" id="CAD7223844.1"/>
    </source>
</evidence>
<evidence type="ECO:0000256" key="6">
    <source>
        <dbReference type="ARBA" id="ARBA00023110"/>
    </source>
</evidence>
<dbReference type="CDD" id="cd04087">
    <property type="entry name" value="PTPA"/>
    <property type="match status" value="1"/>
</dbReference>
<keyword evidence="6 10" id="KW-0697">Rotamase</keyword>
<sequence length="494" mass="55234">MNYDLSLSTQWLHGAVTAWHQKLLPGPLLFLQHFSTPGWLPSAAPGYSSTARAEFLSWIIFRDLGSADVEDLGEDRSEDLGLPCFISSLHATKSLVDSVLSKTVGLVKTNELVEFKFINALRGGGPAHSGGGGRPPRPPPLATPLLVPSYQITRMSEPNTSGSFRAPFPKRGRTSEMMGSPVSEDHRFETPTKKLIEHGSDLSLWLASSAYQEYLGFLKAMNTVCRGKVCKVPEDPSPYPHNEVGTALLSLLDKLNQWIDEIPPEEILLGRFGNKAFKTWYARFEKESPDLIQGILPSTLHQAAQELGPYLLDSFGNATRIDYGTGHEMAFVMFLYCLFRVGALQTEHQLHTILTVFPRYLEVCRRLQVTYRFEPAGSRGVWALDDFQFVPFIWGSSQMVGQGRISPDQFPDPEVASRGARENMFLSCIHFIHQGKSGPFSEHSNQLWNISGAQSWTKINEGMIKMYKDEVMGKWPVIQHVFFGTLLTLEPAKK</sequence>
<dbReference type="Gene3D" id="1.20.120.1150">
    <property type="match status" value="1"/>
</dbReference>
<dbReference type="GO" id="GO:0007052">
    <property type="term" value="P:mitotic spindle organization"/>
    <property type="evidence" value="ECO:0007669"/>
    <property type="project" value="TreeGrafter"/>
</dbReference>
<reference evidence="11" key="1">
    <citation type="submission" date="2020-11" db="EMBL/GenBank/DDBJ databases">
        <authorList>
            <person name="Tran Van P."/>
        </authorList>
    </citation>
    <scope>NUCLEOTIDE SEQUENCE</scope>
</reference>
<comment type="similarity">
    <text evidence="3 10">Belongs to the PTPA-type PPIase family.</text>
</comment>
<dbReference type="PANTHER" id="PTHR10012:SF0">
    <property type="entry name" value="SERINE_THREONINE-PROTEIN PHOSPHATASE 2A ACTIVATOR"/>
    <property type="match status" value="1"/>
</dbReference>
<keyword evidence="5 10" id="KW-0963">Cytoplasm</keyword>
<dbReference type="GO" id="GO:0003755">
    <property type="term" value="F:peptidyl-prolyl cis-trans isomerase activity"/>
    <property type="evidence" value="ECO:0007669"/>
    <property type="project" value="UniProtKB-KW"/>
</dbReference>
<gene>
    <name evidence="11" type="ORF">CTOB1V02_LOCUS1821</name>
</gene>
<proteinExistence type="inferred from homology"/>
<dbReference type="EMBL" id="OB660264">
    <property type="protein sequence ID" value="CAD7223844.1"/>
    <property type="molecule type" value="Genomic_DNA"/>
</dbReference>
<evidence type="ECO:0000256" key="2">
    <source>
        <dbReference type="ARBA" id="ARBA00004496"/>
    </source>
</evidence>
<evidence type="ECO:0000256" key="4">
    <source>
        <dbReference type="ARBA" id="ARBA00013194"/>
    </source>
</evidence>
<protein>
    <recommendedName>
        <fullName evidence="8 10">Serine/threonine-protein phosphatase 2A activator</fullName>
        <ecNumber evidence="4 10">5.2.1.8</ecNumber>
    </recommendedName>
    <alternativeName>
        <fullName evidence="9 10">Phosphotyrosyl phosphatase activator</fullName>
    </alternativeName>
</protein>
<organism evidence="11">
    <name type="scientific">Cyprideis torosa</name>
    <dbReference type="NCBI Taxonomy" id="163714"/>
    <lineage>
        <taxon>Eukaryota</taxon>
        <taxon>Metazoa</taxon>
        <taxon>Ecdysozoa</taxon>
        <taxon>Arthropoda</taxon>
        <taxon>Crustacea</taxon>
        <taxon>Oligostraca</taxon>
        <taxon>Ostracoda</taxon>
        <taxon>Podocopa</taxon>
        <taxon>Podocopida</taxon>
        <taxon>Cytherocopina</taxon>
        <taxon>Cytheroidea</taxon>
        <taxon>Cytherideidae</taxon>
        <taxon>Cyprideis</taxon>
    </lineage>
</organism>
<dbReference type="SUPFAM" id="SSF140984">
    <property type="entry name" value="PTPA-like"/>
    <property type="match status" value="1"/>
</dbReference>
<dbReference type="FunFam" id="1.20.120.1150:FF:000002">
    <property type="entry name" value="Serine/threonine-protein phosphatase 2A activator"/>
    <property type="match status" value="1"/>
</dbReference>
<comment type="subcellular location">
    <subcellularLocation>
        <location evidence="2 10">Cytoplasm</location>
    </subcellularLocation>
</comment>
<accession>A0A7R8W764</accession>
<evidence type="ECO:0000256" key="8">
    <source>
        <dbReference type="ARBA" id="ARBA00044786"/>
    </source>
</evidence>
<evidence type="ECO:0000256" key="10">
    <source>
        <dbReference type="RuleBase" id="RU361210"/>
    </source>
</evidence>
<comment type="catalytic activity">
    <reaction evidence="1 10">
        <text>[protein]-peptidylproline (omega=180) = [protein]-peptidylproline (omega=0)</text>
        <dbReference type="Rhea" id="RHEA:16237"/>
        <dbReference type="Rhea" id="RHEA-COMP:10747"/>
        <dbReference type="Rhea" id="RHEA-COMP:10748"/>
        <dbReference type="ChEBI" id="CHEBI:83833"/>
        <dbReference type="ChEBI" id="CHEBI:83834"/>
        <dbReference type="EC" id="5.2.1.8"/>
    </reaction>
</comment>
<evidence type="ECO:0000256" key="9">
    <source>
        <dbReference type="ARBA" id="ARBA00044820"/>
    </source>
</evidence>
<dbReference type="GO" id="GO:0008160">
    <property type="term" value="F:protein tyrosine phosphatase activator activity"/>
    <property type="evidence" value="ECO:0007669"/>
    <property type="project" value="TreeGrafter"/>
</dbReference>
<evidence type="ECO:0000256" key="1">
    <source>
        <dbReference type="ARBA" id="ARBA00000971"/>
    </source>
</evidence>
<dbReference type="Pfam" id="PF03095">
    <property type="entry name" value="PTPA"/>
    <property type="match status" value="1"/>
</dbReference>
<dbReference type="GO" id="GO:0000159">
    <property type="term" value="C:protein phosphatase type 2A complex"/>
    <property type="evidence" value="ECO:0007669"/>
    <property type="project" value="TreeGrafter"/>
</dbReference>
<evidence type="ECO:0000256" key="7">
    <source>
        <dbReference type="ARBA" id="ARBA00023235"/>
    </source>
</evidence>
<dbReference type="PANTHER" id="PTHR10012">
    <property type="entry name" value="SERINE/THREONINE-PROTEIN PHOSPHATASE 2A REGULATORY SUBUNIT B"/>
    <property type="match status" value="1"/>
</dbReference>
<dbReference type="InterPro" id="IPR004327">
    <property type="entry name" value="Phstyr_phstse_ac"/>
</dbReference>
<dbReference type="EC" id="5.2.1.8" evidence="4 10"/>
<dbReference type="GO" id="GO:0005737">
    <property type="term" value="C:cytoplasm"/>
    <property type="evidence" value="ECO:0007669"/>
    <property type="project" value="UniProtKB-SubCell"/>
</dbReference>
<dbReference type="AlphaFoldDB" id="A0A7R8W764"/>
<comment type="function">
    <text evidence="10">PPIases accelerate the folding of proteins. It catalyzes the cis-trans isomerization of proline imidic peptide bonds in oligopeptides.</text>
</comment>